<dbReference type="InterPro" id="IPR000253">
    <property type="entry name" value="FHA_dom"/>
</dbReference>
<evidence type="ECO:0000259" key="4">
    <source>
        <dbReference type="PROSITE" id="PS50006"/>
    </source>
</evidence>
<dbReference type="PROSITE" id="PS50006">
    <property type="entry name" value="FHA_DOMAIN"/>
    <property type="match status" value="1"/>
</dbReference>
<evidence type="ECO:0000313" key="6">
    <source>
        <dbReference type="Proteomes" id="UP000313948"/>
    </source>
</evidence>
<keyword evidence="3" id="KW-1133">Transmembrane helix</keyword>
<keyword evidence="3" id="KW-0472">Membrane</keyword>
<organism evidence="5 6">
    <name type="scientific">Georgenia wutianyii</name>
    <dbReference type="NCBI Taxonomy" id="2585135"/>
    <lineage>
        <taxon>Bacteria</taxon>
        <taxon>Bacillati</taxon>
        <taxon>Actinomycetota</taxon>
        <taxon>Actinomycetes</taxon>
        <taxon>Micrococcales</taxon>
        <taxon>Bogoriellaceae</taxon>
        <taxon>Georgenia</taxon>
    </lineage>
</organism>
<accession>A0ABX5VLZ4</accession>
<reference evidence="5 6" key="1">
    <citation type="submission" date="2019-05" db="EMBL/GenBank/DDBJ databases">
        <title>Georgenia *** sp. nov., and Georgenia *** sp. nov., isolated from the intestinal contents of plateau pika (Ochotona curzoniae) in the Qinghai-Tibet plateau of China.</title>
        <authorList>
            <person name="Tian Z."/>
        </authorList>
    </citation>
    <scope>NUCLEOTIDE SEQUENCE [LARGE SCALE GENOMIC DNA]</scope>
    <source>
        <strain evidence="5 6">Z294</strain>
    </source>
</reference>
<feature type="transmembrane region" description="Helical" evidence="3">
    <location>
        <begin position="37"/>
        <end position="59"/>
    </location>
</feature>
<dbReference type="CDD" id="cd00060">
    <property type="entry name" value="FHA"/>
    <property type="match status" value="1"/>
</dbReference>
<evidence type="ECO:0000256" key="1">
    <source>
        <dbReference type="ARBA" id="ARBA00022553"/>
    </source>
</evidence>
<dbReference type="EMBL" id="CP040899">
    <property type="protein sequence ID" value="QDB78913.1"/>
    <property type="molecule type" value="Genomic_DNA"/>
</dbReference>
<name>A0ABX5VLZ4_9MICO</name>
<dbReference type="Pfam" id="PF00498">
    <property type="entry name" value="FHA"/>
    <property type="match status" value="1"/>
</dbReference>
<proteinExistence type="predicted"/>
<dbReference type="SUPFAM" id="SSF49879">
    <property type="entry name" value="SMAD/FHA domain"/>
    <property type="match status" value="1"/>
</dbReference>
<protein>
    <submittedName>
        <fullName evidence="5">FHA domain-containing protein</fullName>
    </submittedName>
</protein>
<feature type="transmembrane region" description="Helical" evidence="3">
    <location>
        <begin position="65"/>
        <end position="88"/>
    </location>
</feature>
<evidence type="ECO:0000256" key="3">
    <source>
        <dbReference type="SAM" id="Phobius"/>
    </source>
</evidence>
<keyword evidence="1" id="KW-0597">Phosphoprotein</keyword>
<feature type="region of interest" description="Disordered" evidence="2">
    <location>
        <begin position="209"/>
        <end position="228"/>
    </location>
</feature>
<keyword evidence="6" id="KW-1185">Reference proteome</keyword>
<keyword evidence="3" id="KW-0812">Transmembrane</keyword>
<dbReference type="Proteomes" id="UP000313948">
    <property type="component" value="Chromosome"/>
</dbReference>
<feature type="transmembrane region" description="Helical" evidence="3">
    <location>
        <begin position="171"/>
        <end position="195"/>
    </location>
</feature>
<dbReference type="RefSeq" id="WP_139948215.1">
    <property type="nucleotide sequence ID" value="NZ_CP040899.1"/>
</dbReference>
<dbReference type="InterPro" id="IPR008984">
    <property type="entry name" value="SMAD_FHA_dom_sf"/>
</dbReference>
<evidence type="ECO:0000256" key="2">
    <source>
        <dbReference type="SAM" id="MobiDB-lite"/>
    </source>
</evidence>
<feature type="domain" description="FHA" evidence="4">
    <location>
        <begin position="275"/>
        <end position="328"/>
    </location>
</feature>
<gene>
    <name evidence="5" type="ORF">FE251_05640</name>
</gene>
<dbReference type="Gene3D" id="2.60.200.20">
    <property type="match status" value="1"/>
</dbReference>
<feature type="transmembrane region" description="Helical" evidence="3">
    <location>
        <begin position="125"/>
        <end position="147"/>
    </location>
</feature>
<sequence>MPYLVVPDHSHHAGLAHLRREALDVLAAGYRSSGRTLLGLLAWVLGTGGATVLAALPWYDAPALHTGVLAALGLLLVAGAVWLAAAVLRSGRRITDAAAQWLRVPAAGATDSDASLLLGVVRWRAVLAVAAAATAVALAVTLVYVLAQTGTPAGASLTTGPSLVTADTARALLVAALAVLSLATAGAAVGTMAGVRTVAEAAWRRPTVAAPQPAPAPPGTFAPRPTVDGPPTVALDLSALRAPAAEPADARTPAPTALEVEVLLPGGQVLRAGTTLVGRRPSARPDDVVDDVVVLSDQTVTKTHAAITVEGGTVRVVDRASTNGTLLEAPDGSLERCRAWQATTVHAPAVIHLGRTRLYVRPAAARRPLEVA</sequence>
<evidence type="ECO:0000313" key="5">
    <source>
        <dbReference type="EMBL" id="QDB78913.1"/>
    </source>
</evidence>